<dbReference type="AlphaFoldDB" id="A0A250KMJ9"/>
<sequence>MNDEWANLLRESRANPKLPLTATRNAFCGLADLGLLRVCGDDAGIFLQGQSTCDVAALKPGESRPGAFCNAKGRVIANFNMIRQGECYYLVLPADLAETIRKHLRIFVLRSKVSIENLTPRRGFIGLFGAGVTLPEGSVSDQSGNVLTMPVGQLAERTLIAAETATARRIWQYLQSSPDYVPVSPSAWRLKNIEEGLPGGTRATSEEFLPQMLNLDLLGGISYRKGCYTGQEVVARTHFLGHLKRRMFRLRTFGDREPGPGDPLYQGDVAEGQRIGLVVTAAPESEQAFQLLAVLPLDRTRSTSLRLFRPDGPAVEFLTMPYTFDVP</sequence>
<dbReference type="OrthoDB" id="9796287at2"/>
<dbReference type="NCBIfam" id="TIGR03317">
    <property type="entry name" value="ygfZ_signature"/>
    <property type="match status" value="1"/>
</dbReference>
<dbReference type="SUPFAM" id="SSF101790">
    <property type="entry name" value="Aminomethyltransferase beta-barrel domain"/>
    <property type="match status" value="1"/>
</dbReference>
<dbReference type="InterPro" id="IPR045179">
    <property type="entry name" value="YgfZ/GcvT"/>
</dbReference>
<name>A0A250KMJ9_9GAMM</name>
<dbReference type="PANTHER" id="PTHR22602:SF0">
    <property type="entry name" value="TRANSFERASE CAF17, MITOCHONDRIAL-RELATED"/>
    <property type="match status" value="1"/>
</dbReference>
<dbReference type="EMBL" id="AP017928">
    <property type="protein sequence ID" value="BBA32913.1"/>
    <property type="molecule type" value="Genomic_DNA"/>
</dbReference>
<dbReference type="GO" id="GO:0016226">
    <property type="term" value="P:iron-sulfur cluster assembly"/>
    <property type="evidence" value="ECO:0007669"/>
    <property type="project" value="TreeGrafter"/>
</dbReference>
<dbReference type="InterPro" id="IPR027266">
    <property type="entry name" value="TrmE/GcvT-like"/>
</dbReference>
<dbReference type="InterPro" id="IPR029043">
    <property type="entry name" value="GcvT/YgfZ_C"/>
</dbReference>
<dbReference type="Proteomes" id="UP000266313">
    <property type="component" value="Chromosome"/>
</dbReference>
<dbReference type="Gene3D" id="3.30.1360.120">
    <property type="entry name" value="Probable tRNA modification gtpase trme, domain 1"/>
    <property type="match status" value="1"/>
</dbReference>
<keyword evidence="1" id="KW-0809">Transit peptide</keyword>
<evidence type="ECO:0000256" key="1">
    <source>
        <dbReference type="ARBA" id="ARBA00022946"/>
    </source>
</evidence>
<dbReference type="RefSeq" id="WP_119628610.1">
    <property type="nucleotide sequence ID" value="NZ_AP017928.1"/>
</dbReference>
<evidence type="ECO:0000313" key="3">
    <source>
        <dbReference type="Proteomes" id="UP000266313"/>
    </source>
</evidence>
<evidence type="ECO:0000313" key="2">
    <source>
        <dbReference type="EMBL" id="BBA32913.1"/>
    </source>
</evidence>
<dbReference type="KEGG" id="mmai:sS8_0948"/>
<gene>
    <name evidence="2" type="ORF">sS8_0948</name>
</gene>
<keyword evidence="3" id="KW-1185">Reference proteome</keyword>
<accession>A0A250KMJ9</accession>
<proteinExistence type="predicted"/>
<protein>
    <submittedName>
        <fullName evidence="2">Glycine cleavage T protein</fullName>
    </submittedName>
</protein>
<dbReference type="PIRSF" id="PIRSF006487">
    <property type="entry name" value="GcvT"/>
    <property type="match status" value="1"/>
</dbReference>
<organism evidence="2 3">
    <name type="scientific">Methylocaldum marinum</name>
    <dbReference type="NCBI Taxonomy" id="1432792"/>
    <lineage>
        <taxon>Bacteria</taxon>
        <taxon>Pseudomonadati</taxon>
        <taxon>Pseudomonadota</taxon>
        <taxon>Gammaproteobacteria</taxon>
        <taxon>Methylococcales</taxon>
        <taxon>Methylococcaceae</taxon>
        <taxon>Methylocaldum</taxon>
    </lineage>
</organism>
<dbReference type="SUPFAM" id="SSF103025">
    <property type="entry name" value="Folate-binding domain"/>
    <property type="match status" value="1"/>
</dbReference>
<dbReference type="PANTHER" id="PTHR22602">
    <property type="entry name" value="TRANSFERASE CAF17, MITOCHONDRIAL-RELATED"/>
    <property type="match status" value="1"/>
</dbReference>
<dbReference type="InterPro" id="IPR017703">
    <property type="entry name" value="YgfZ/GCV_T_CS"/>
</dbReference>
<reference evidence="2 3" key="1">
    <citation type="submission" date="2016-12" db="EMBL/GenBank/DDBJ databases">
        <title>Genome sequencing of Methylocaldum marinum.</title>
        <authorList>
            <person name="Takeuchi M."/>
            <person name="Kamagata Y."/>
            <person name="Hiraoka S."/>
            <person name="Oshima K."/>
            <person name="Hattori M."/>
            <person name="Iwasaki W."/>
        </authorList>
    </citation>
    <scope>NUCLEOTIDE SEQUENCE [LARGE SCALE GENOMIC DNA]</scope>
    <source>
        <strain evidence="2 3">S8</strain>
    </source>
</reference>